<evidence type="ECO:0000256" key="10">
    <source>
        <dbReference type="ARBA" id="ARBA00023136"/>
    </source>
</evidence>
<evidence type="ECO:0000256" key="6">
    <source>
        <dbReference type="ARBA" id="ARBA00022801"/>
    </source>
</evidence>
<dbReference type="PANTHER" id="PTHR43221:SF1">
    <property type="entry name" value="PROTEASE HTPX"/>
    <property type="match status" value="1"/>
</dbReference>
<evidence type="ECO:0000256" key="5">
    <source>
        <dbReference type="ARBA" id="ARBA00022723"/>
    </source>
</evidence>
<keyword evidence="10" id="KW-0472">Membrane</keyword>
<comment type="similarity">
    <text evidence="11">Belongs to the peptidase M48 family.</text>
</comment>
<dbReference type="EMBL" id="LT670818">
    <property type="protein sequence ID" value="SHG36438.1"/>
    <property type="molecule type" value="Genomic_DNA"/>
</dbReference>
<protein>
    <submittedName>
        <fullName evidence="13">Heat shock protein HtpX</fullName>
    </submittedName>
</protein>
<name>A0A1M5J799_9BRAD</name>
<evidence type="ECO:0000313" key="13">
    <source>
        <dbReference type="EMBL" id="SHG36438.1"/>
    </source>
</evidence>
<keyword evidence="13" id="KW-0346">Stress response</keyword>
<feature type="domain" description="Peptidase M48" evidence="12">
    <location>
        <begin position="153"/>
        <end position="348"/>
    </location>
</feature>
<evidence type="ECO:0000256" key="7">
    <source>
        <dbReference type="ARBA" id="ARBA00022833"/>
    </source>
</evidence>
<reference evidence="13 14" key="1">
    <citation type="submission" date="2016-11" db="EMBL/GenBank/DDBJ databases">
        <authorList>
            <person name="Jaros S."/>
            <person name="Januszkiewicz K."/>
            <person name="Wedrychowicz H."/>
        </authorList>
    </citation>
    <scope>NUCLEOTIDE SEQUENCE [LARGE SCALE GENOMIC DNA]</scope>
    <source>
        <strain evidence="13 14">GAS242</strain>
    </source>
</reference>
<dbReference type="InterPro" id="IPR001915">
    <property type="entry name" value="Peptidase_M48"/>
</dbReference>
<proteinExistence type="inferred from homology"/>
<evidence type="ECO:0000259" key="12">
    <source>
        <dbReference type="Pfam" id="PF01435"/>
    </source>
</evidence>
<keyword evidence="8" id="KW-1133">Transmembrane helix</keyword>
<dbReference type="GO" id="GO:0004222">
    <property type="term" value="F:metalloendopeptidase activity"/>
    <property type="evidence" value="ECO:0007669"/>
    <property type="project" value="InterPro"/>
</dbReference>
<evidence type="ECO:0000313" key="14">
    <source>
        <dbReference type="Proteomes" id="UP000190675"/>
    </source>
</evidence>
<evidence type="ECO:0000256" key="3">
    <source>
        <dbReference type="ARBA" id="ARBA00022670"/>
    </source>
</evidence>
<keyword evidence="4" id="KW-0812">Transmembrane</keyword>
<keyword evidence="5" id="KW-0479">Metal-binding</keyword>
<dbReference type="Gene3D" id="3.30.2010.10">
    <property type="entry name" value="Metalloproteases ('zincins'), catalytic domain"/>
    <property type="match status" value="1"/>
</dbReference>
<evidence type="ECO:0000256" key="4">
    <source>
        <dbReference type="ARBA" id="ARBA00022692"/>
    </source>
</evidence>
<organism evidence="13 14">
    <name type="scientific">Bradyrhizobium erythrophlei</name>
    <dbReference type="NCBI Taxonomy" id="1437360"/>
    <lineage>
        <taxon>Bacteria</taxon>
        <taxon>Pseudomonadati</taxon>
        <taxon>Pseudomonadota</taxon>
        <taxon>Alphaproteobacteria</taxon>
        <taxon>Hyphomicrobiales</taxon>
        <taxon>Nitrobacteraceae</taxon>
        <taxon>Bradyrhizobium</taxon>
    </lineage>
</organism>
<dbReference type="GO" id="GO:0006508">
    <property type="term" value="P:proteolysis"/>
    <property type="evidence" value="ECO:0007669"/>
    <property type="project" value="UniProtKB-KW"/>
</dbReference>
<comment type="subcellular location">
    <subcellularLocation>
        <location evidence="1">Cell membrane</location>
        <topology evidence="1">Multi-pass membrane protein</topology>
    </subcellularLocation>
</comment>
<comment type="cofactor">
    <cofactor evidence="11">
        <name>Zn(2+)</name>
        <dbReference type="ChEBI" id="CHEBI:29105"/>
    </cofactor>
    <text evidence="11">Binds 1 zinc ion per subunit.</text>
</comment>
<keyword evidence="3 11" id="KW-0645">Protease</keyword>
<dbReference type="InterPro" id="IPR050083">
    <property type="entry name" value="HtpX_protease"/>
</dbReference>
<keyword evidence="7 11" id="KW-0862">Zinc</keyword>
<evidence type="ECO:0000256" key="11">
    <source>
        <dbReference type="RuleBase" id="RU003983"/>
    </source>
</evidence>
<evidence type="ECO:0000256" key="9">
    <source>
        <dbReference type="ARBA" id="ARBA00023049"/>
    </source>
</evidence>
<keyword evidence="9 11" id="KW-0482">Metalloprotease</keyword>
<evidence type="ECO:0000256" key="1">
    <source>
        <dbReference type="ARBA" id="ARBA00004651"/>
    </source>
</evidence>
<dbReference type="AlphaFoldDB" id="A0A1M5J799"/>
<keyword evidence="2" id="KW-1003">Cell membrane</keyword>
<evidence type="ECO:0000256" key="8">
    <source>
        <dbReference type="ARBA" id="ARBA00022989"/>
    </source>
</evidence>
<dbReference type="Pfam" id="PF01435">
    <property type="entry name" value="Peptidase_M48"/>
    <property type="match status" value="1"/>
</dbReference>
<keyword evidence="6 11" id="KW-0378">Hydrolase</keyword>
<evidence type="ECO:0000256" key="2">
    <source>
        <dbReference type="ARBA" id="ARBA00022475"/>
    </source>
</evidence>
<dbReference type="Proteomes" id="UP000190675">
    <property type="component" value="Chromosome I"/>
</dbReference>
<accession>A0A1M5J799</accession>
<dbReference type="PANTHER" id="PTHR43221">
    <property type="entry name" value="PROTEASE HTPX"/>
    <property type="match status" value="1"/>
</dbReference>
<gene>
    <name evidence="13" type="ORF">SAMN05444169_2048</name>
</gene>
<dbReference type="GO" id="GO:0046872">
    <property type="term" value="F:metal ion binding"/>
    <property type="evidence" value="ECO:0007669"/>
    <property type="project" value="UniProtKB-KW"/>
</dbReference>
<sequence length="351" mass="37883">MFNISLEREARRARPYAFAEPSPRISFALVRPAPQMQMLRVLRSGAAVIVEILFPLQQAGTFLRCQIQVDSQDQALRRPQRPAHPSSNLRSSALALAAMTLLHAVCGWIVGGPEGARRALVGNAPQPGGSTISREAMYRWFGARLLNPAELPELFDMLASVCHRAGLSRLPDLYCIAAPADMNAYALGGPEDAAIVLTEGLLRGMTRDEMAGIMAHEVAHIRNNDAWAMSWAAAQHRAIEWTSSTGLASLRAQHGGMPLNRYLAALLNAAPAIGQLLRLALSRTRELDADATALELTGDSQALIAALDKLERHHAGFPALSVTAYEDGPMRLLRSHPATSERVGALLGLAC</sequence>
<dbReference type="GO" id="GO:0005886">
    <property type="term" value="C:plasma membrane"/>
    <property type="evidence" value="ECO:0007669"/>
    <property type="project" value="UniProtKB-SubCell"/>
</dbReference>